<evidence type="ECO:0000313" key="1">
    <source>
        <dbReference type="EMBL" id="NKT81948.1"/>
    </source>
</evidence>
<accession>A0A9Q5F3T8</accession>
<name>A0A9Q5F3T8_RHOHA</name>
<evidence type="ECO:0000313" key="2">
    <source>
        <dbReference type="Proteomes" id="UP000603463"/>
    </source>
</evidence>
<reference evidence="1" key="1">
    <citation type="journal article" date="2020" name="Environ. Microbiol.">
        <title>The novel and transferable erm(51) gene confers Macrolides, Lincosamides, and Streptogramins B (MLSB) resistance to clonal Rhodococcus equi in the environment.</title>
        <authorList>
            <person name="Huber L."/>
            <person name="Giguere S."/>
            <person name="Slovis N.M."/>
            <person name="Alvarez-Narvaez S."/>
            <person name="Hart K.A."/>
            <person name="Greiter M."/>
            <person name="Morris E.R.A."/>
            <person name="Cohen N.D."/>
        </authorList>
    </citation>
    <scope>NUCLEOTIDE SEQUENCE</scope>
    <source>
        <strain evidence="1">Lh_116_1</strain>
    </source>
</reference>
<dbReference type="Proteomes" id="UP000603463">
    <property type="component" value="Unassembled WGS sequence"/>
</dbReference>
<dbReference type="AlphaFoldDB" id="A0A9Q5F3T8"/>
<sequence length="69" mass="7284">MAIDTPATSHVDVIEDDLVTTAAPRATIPDIDGAPMQDLDPAPAVTRTGYRRPMQVCSISSSTSISVTR</sequence>
<protein>
    <submittedName>
        <fullName evidence="1">Uncharacterized protein</fullName>
    </submittedName>
</protein>
<proteinExistence type="predicted"/>
<comment type="caution">
    <text evidence="1">The sequence shown here is derived from an EMBL/GenBank/DDBJ whole genome shotgun (WGS) entry which is preliminary data.</text>
</comment>
<organism evidence="1 2">
    <name type="scientific">Rhodococcus hoagii</name>
    <name type="common">Corynebacterium equii</name>
    <dbReference type="NCBI Taxonomy" id="43767"/>
    <lineage>
        <taxon>Bacteria</taxon>
        <taxon>Bacillati</taxon>
        <taxon>Actinomycetota</taxon>
        <taxon>Actinomycetes</taxon>
        <taxon>Mycobacteriales</taxon>
        <taxon>Nocardiaceae</taxon>
        <taxon>Prescottella</taxon>
    </lineage>
</organism>
<dbReference type="EMBL" id="WVBC01000044">
    <property type="protein sequence ID" value="NKT81948.1"/>
    <property type="molecule type" value="Genomic_DNA"/>
</dbReference>
<gene>
    <name evidence="1" type="ORF">GS882_28400</name>
</gene>